<dbReference type="Pfam" id="PF03222">
    <property type="entry name" value="Trp_Tyr_perm"/>
    <property type="match status" value="1"/>
</dbReference>
<keyword evidence="6 8" id="KW-1133">Transmembrane helix</keyword>
<evidence type="ECO:0000313" key="10">
    <source>
        <dbReference type="Proteomes" id="UP000663889"/>
    </source>
</evidence>
<evidence type="ECO:0000256" key="1">
    <source>
        <dbReference type="ARBA" id="ARBA00004429"/>
    </source>
</evidence>
<name>A0A813XPN8_9BILA</name>
<accession>A0A813XPN8</accession>
<dbReference type="GO" id="GO:0005886">
    <property type="term" value="C:plasma membrane"/>
    <property type="evidence" value="ECO:0007669"/>
    <property type="project" value="UniProtKB-SubCell"/>
</dbReference>
<keyword evidence="2" id="KW-0813">Transport</keyword>
<keyword evidence="7 8" id="KW-0472">Membrane</keyword>
<evidence type="ECO:0000313" key="9">
    <source>
        <dbReference type="EMBL" id="CAF0868058.1"/>
    </source>
</evidence>
<evidence type="ECO:0000256" key="7">
    <source>
        <dbReference type="ARBA" id="ARBA00023136"/>
    </source>
</evidence>
<reference evidence="9" key="1">
    <citation type="submission" date="2021-02" db="EMBL/GenBank/DDBJ databases">
        <authorList>
            <person name="Nowell W R."/>
        </authorList>
    </citation>
    <scope>NUCLEOTIDE SEQUENCE</scope>
</reference>
<dbReference type="InterPro" id="IPR018227">
    <property type="entry name" value="Amino_acid_transport_2"/>
</dbReference>
<evidence type="ECO:0000256" key="2">
    <source>
        <dbReference type="ARBA" id="ARBA00022448"/>
    </source>
</evidence>
<dbReference type="AlphaFoldDB" id="A0A813XPN8"/>
<keyword evidence="5 8" id="KW-0812">Transmembrane</keyword>
<proteinExistence type="predicted"/>
<comment type="caution">
    <text evidence="9">The sequence shown here is derived from an EMBL/GenBank/DDBJ whole genome shotgun (WGS) entry which is preliminary data.</text>
</comment>
<evidence type="ECO:0008006" key="11">
    <source>
        <dbReference type="Google" id="ProtNLM"/>
    </source>
</evidence>
<dbReference type="EMBL" id="CAJNOU010000106">
    <property type="protein sequence ID" value="CAF0868058.1"/>
    <property type="molecule type" value="Genomic_DNA"/>
</dbReference>
<protein>
    <recommendedName>
        <fullName evidence="11">Amino acid transporter transmembrane domain-containing protein</fullName>
    </recommendedName>
</protein>
<organism evidence="9 10">
    <name type="scientific">Rotaria sordida</name>
    <dbReference type="NCBI Taxonomy" id="392033"/>
    <lineage>
        <taxon>Eukaryota</taxon>
        <taxon>Metazoa</taxon>
        <taxon>Spiralia</taxon>
        <taxon>Gnathifera</taxon>
        <taxon>Rotifera</taxon>
        <taxon>Eurotatoria</taxon>
        <taxon>Bdelloidea</taxon>
        <taxon>Philodinida</taxon>
        <taxon>Philodinidae</taxon>
        <taxon>Rotaria</taxon>
    </lineage>
</organism>
<evidence type="ECO:0000256" key="5">
    <source>
        <dbReference type="ARBA" id="ARBA00022692"/>
    </source>
</evidence>
<evidence type="ECO:0000256" key="8">
    <source>
        <dbReference type="SAM" id="Phobius"/>
    </source>
</evidence>
<comment type="subcellular location">
    <subcellularLocation>
        <location evidence="1">Cell inner membrane</location>
        <topology evidence="1">Multi-pass membrane protein</topology>
    </subcellularLocation>
</comment>
<keyword evidence="4" id="KW-0997">Cell inner membrane</keyword>
<evidence type="ECO:0000256" key="3">
    <source>
        <dbReference type="ARBA" id="ARBA00022475"/>
    </source>
</evidence>
<gene>
    <name evidence="9" type="ORF">SEV965_LOCUS3963</name>
</gene>
<keyword evidence="3" id="KW-1003">Cell membrane</keyword>
<feature type="transmembrane region" description="Helical" evidence="8">
    <location>
        <begin position="12"/>
        <end position="33"/>
    </location>
</feature>
<dbReference type="GO" id="GO:0003333">
    <property type="term" value="P:amino acid transmembrane transport"/>
    <property type="evidence" value="ECO:0007669"/>
    <property type="project" value="InterPro"/>
</dbReference>
<sequence>MSFGEIFYKVVFHYSQFYFVTIATILGGGVLGLPTTLSRSGFGPFLISIFISYFVQVLLIFSFTDVLQKAYYRRIEKLKESEQEDVLIHIDTQETPTYGSHYDLVAKRGKNQ</sequence>
<dbReference type="Proteomes" id="UP000663889">
    <property type="component" value="Unassembled WGS sequence"/>
</dbReference>
<feature type="transmembrane region" description="Helical" evidence="8">
    <location>
        <begin position="45"/>
        <end position="67"/>
    </location>
</feature>
<evidence type="ECO:0000256" key="4">
    <source>
        <dbReference type="ARBA" id="ARBA00022519"/>
    </source>
</evidence>
<evidence type="ECO:0000256" key="6">
    <source>
        <dbReference type="ARBA" id="ARBA00022989"/>
    </source>
</evidence>